<dbReference type="EMBL" id="CM029040">
    <property type="protein sequence ID" value="KAG2633511.1"/>
    <property type="molecule type" value="Genomic_DNA"/>
</dbReference>
<comment type="caution">
    <text evidence="2">The sequence shown here is derived from an EMBL/GenBank/DDBJ whole genome shotgun (WGS) entry which is preliminary data.</text>
</comment>
<gene>
    <name evidence="2" type="ORF">PVAP13_2NG265106</name>
</gene>
<reference evidence="2" key="1">
    <citation type="submission" date="2020-05" db="EMBL/GenBank/DDBJ databases">
        <title>WGS assembly of Panicum virgatum.</title>
        <authorList>
            <person name="Lovell J.T."/>
            <person name="Jenkins J."/>
            <person name="Shu S."/>
            <person name="Juenger T.E."/>
            <person name="Schmutz J."/>
        </authorList>
    </citation>
    <scope>NUCLEOTIDE SEQUENCE</scope>
    <source>
        <strain evidence="2">AP13</strain>
    </source>
</reference>
<accession>A0A8T0V9T2</accession>
<sequence>MKYDFDIWGGARRSTKIAPLPRNPPRSRDFQIPEQHNYQESGASKQDFVYEKEKKKEEWGARIRELKLERRNCAALAALEPPPRSAPTRPYEGAGEETPRNCNTKRNRRLELIKLGETDLGPRPWVASRGKKEGVFPVSQRNSARISHRIRCFVWGRRREELVAVPIQTLPWSLSLLFIVFY</sequence>
<protein>
    <submittedName>
        <fullName evidence="2">Uncharacterized protein</fullName>
    </submittedName>
</protein>
<evidence type="ECO:0000313" key="2">
    <source>
        <dbReference type="EMBL" id="KAG2633511.1"/>
    </source>
</evidence>
<feature type="region of interest" description="Disordered" evidence="1">
    <location>
        <begin position="77"/>
        <end position="102"/>
    </location>
</feature>
<organism evidence="2 3">
    <name type="scientific">Panicum virgatum</name>
    <name type="common">Blackwell switchgrass</name>
    <dbReference type="NCBI Taxonomy" id="38727"/>
    <lineage>
        <taxon>Eukaryota</taxon>
        <taxon>Viridiplantae</taxon>
        <taxon>Streptophyta</taxon>
        <taxon>Embryophyta</taxon>
        <taxon>Tracheophyta</taxon>
        <taxon>Spermatophyta</taxon>
        <taxon>Magnoliopsida</taxon>
        <taxon>Liliopsida</taxon>
        <taxon>Poales</taxon>
        <taxon>Poaceae</taxon>
        <taxon>PACMAD clade</taxon>
        <taxon>Panicoideae</taxon>
        <taxon>Panicodae</taxon>
        <taxon>Paniceae</taxon>
        <taxon>Panicinae</taxon>
        <taxon>Panicum</taxon>
        <taxon>Panicum sect. Hiantes</taxon>
    </lineage>
</organism>
<feature type="compositionally biased region" description="Polar residues" evidence="1">
    <location>
        <begin position="34"/>
        <end position="44"/>
    </location>
</feature>
<name>A0A8T0V9T2_PANVG</name>
<dbReference type="Proteomes" id="UP000823388">
    <property type="component" value="Chromosome 2N"/>
</dbReference>
<evidence type="ECO:0000313" key="3">
    <source>
        <dbReference type="Proteomes" id="UP000823388"/>
    </source>
</evidence>
<proteinExistence type="predicted"/>
<feature type="region of interest" description="Disordered" evidence="1">
    <location>
        <begin position="1"/>
        <end position="47"/>
    </location>
</feature>
<dbReference type="AlphaFoldDB" id="A0A8T0V9T2"/>
<evidence type="ECO:0000256" key="1">
    <source>
        <dbReference type="SAM" id="MobiDB-lite"/>
    </source>
</evidence>
<keyword evidence="3" id="KW-1185">Reference proteome</keyword>